<dbReference type="Proteomes" id="UP000007879">
    <property type="component" value="Unassembled WGS sequence"/>
</dbReference>
<dbReference type="Pfam" id="PF00501">
    <property type="entry name" value="AMP-binding"/>
    <property type="match status" value="1"/>
</dbReference>
<dbReference type="eggNOG" id="KOG1176">
    <property type="taxonomic scope" value="Eukaryota"/>
</dbReference>
<accession>A0A1X7UTB5</accession>
<protein>
    <recommendedName>
        <fullName evidence="2">AMP-dependent synthetase/ligase domain-containing protein</fullName>
    </recommendedName>
</protein>
<evidence type="ECO:0000259" key="2">
    <source>
        <dbReference type="Pfam" id="PF00501"/>
    </source>
</evidence>
<feature type="transmembrane region" description="Helical" evidence="1">
    <location>
        <begin position="65"/>
        <end position="82"/>
    </location>
</feature>
<dbReference type="PROSITE" id="PS00455">
    <property type="entry name" value="AMP_BINDING"/>
    <property type="match status" value="1"/>
</dbReference>
<dbReference type="STRING" id="400682.A0A1X7UTB5"/>
<keyword evidence="4" id="KW-1185">Reference proteome</keyword>
<feature type="transmembrane region" description="Helical" evidence="1">
    <location>
        <begin position="538"/>
        <end position="558"/>
    </location>
</feature>
<name>A0A1X7UTB5_AMPQE</name>
<dbReference type="PANTHER" id="PTHR43767:SF1">
    <property type="entry name" value="NONRIBOSOMAL PEPTIDE SYNTHASE PES1 (EUROFUNG)-RELATED"/>
    <property type="match status" value="1"/>
</dbReference>
<dbReference type="SUPFAM" id="SSF56801">
    <property type="entry name" value="Acetyl-CoA synthetase-like"/>
    <property type="match status" value="1"/>
</dbReference>
<dbReference type="InterPro" id="IPR050237">
    <property type="entry name" value="ATP-dep_AMP-bd_enzyme"/>
</dbReference>
<sequence length="560" mass="62662">MENYSYHVLQTLQKDQDRTLMIVDNDAITRGAFHSRVSQVAHLLREAGLRPGDRVLLAVSPSLDMFTVIVAIFALGGTIILIDPTMGLERFNYCVGKANPVMCVWMKGTKMKWLKYIFPSIKAIPKLLEIDYSSSLLTNYNDLIMPENVINTEHALITFTTGSTGMPKLLLRKHEFLLFQSKCISKMYDKYMKEIIKLDEEECGGLTNLAVFPLHFLKVGGTGGLFSRFTTCDPADVIQTLTKYKMNFLGGSLHFLHRVAKYASENGISHLPVQLALVGGSTIYRGPLRTISSVIKDSNVLIAYGSTEAEPISVISVKEKQLLEADGPDALCVGKPFVEDSVRVIPVQDDSKVFSDPVDIDSLRSDCGEIGELLISGWHVNTNEVEAKRLITDINGRVWLRIEDAGYVDKDGYIWLVGRAKWRVVDTKNGKTYWSAIVEQKILDRTSKITFVAYLNHKGRAYLFIEAPDGLPLKEKEALDSFIKLEGVPVDELVIKPHIAKDRRHASKPNTAVLFAEGNQKLKDALTLVKFVIISNPLVILLLLLIQLFMVFVAFYLFTA</sequence>
<dbReference type="InterPro" id="IPR042099">
    <property type="entry name" value="ANL_N_sf"/>
</dbReference>
<dbReference type="Gene3D" id="3.40.50.12780">
    <property type="entry name" value="N-terminal domain of ligase-like"/>
    <property type="match status" value="1"/>
</dbReference>
<keyword evidence="1" id="KW-1133">Transmembrane helix</keyword>
<dbReference type="PANTHER" id="PTHR43767">
    <property type="entry name" value="LONG-CHAIN-FATTY-ACID--COA LIGASE"/>
    <property type="match status" value="1"/>
</dbReference>
<dbReference type="InterPro" id="IPR000873">
    <property type="entry name" value="AMP-dep_synth/lig_dom"/>
</dbReference>
<dbReference type="AlphaFoldDB" id="A0A1X7UTB5"/>
<gene>
    <name evidence="3" type="primary">100637166</name>
</gene>
<keyword evidence="1" id="KW-0472">Membrane</keyword>
<feature type="domain" description="AMP-dependent synthetase/ligase" evidence="2">
    <location>
        <begin position="12"/>
        <end position="379"/>
    </location>
</feature>
<dbReference type="InterPro" id="IPR020845">
    <property type="entry name" value="AMP-binding_CS"/>
</dbReference>
<evidence type="ECO:0000313" key="4">
    <source>
        <dbReference type="Proteomes" id="UP000007879"/>
    </source>
</evidence>
<evidence type="ECO:0000313" key="3">
    <source>
        <dbReference type="EnsemblMetazoa" id="Aqu2.1.30911_001"/>
    </source>
</evidence>
<reference evidence="4" key="1">
    <citation type="journal article" date="2010" name="Nature">
        <title>The Amphimedon queenslandica genome and the evolution of animal complexity.</title>
        <authorList>
            <person name="Srivastava M."/>
            <person name="Simakov O."/>
            <person name="Chapman J."/>
            <person name="Fahey B."/>
            <person name="Gauthier M.E."/>
            <person name="Mitros T."/>
            <person name="Richards G.S."/>
            <person name="Conaco C."/>
            <person name="Dacre M."/>
            <person name="Hellsten U."/>
            <person name="Larroux C."/>
            <person name="Putnam N.H."/>
            <person name="Stanke M."/>
            <person name="Adamska M."/>
            <person name="Darling A."/>
            <person name="Degnan S.M."/>
            <person name="Oakley T.H."/>
            <person name="Plachetzki D.C."/>
            <person name="Zhai Y."/>
            <person name="Adamski M."/>
            <person name="Calcino A."/>
            <person name="Cummins S.F."/>
            <person name="Goodstein D.M."/>
            <person name="Harris C."/>
            <person name="Jackson D.J."/>
            <person name="Leys S.P."/>
            <person name="Shu S."/>
            <person name="Woodcroft B.J."/>
            <person name="Vervoort M."/>
            <person name="Kosik K.S."/>
            <person name="Manning G."/>
            <person name="Degnan B.M."/>
            <person name="Rokhsar D.S."/>
        </authorList>
    </citation>
    <scope>NUCLEOTIDE SEQUENCE [LARGE SCALE GENOMIC DNA]</scope>
</reference>
<dbReference type="OrthoDB" id="10253869at2759"/>
<dbReference type="InParanoid" id="A0A1X7UTB5"/>
<organism evidence="3">
    <name type="scientific">Amphimedon queenslandica</name>
    <name type="common">Sponge</name>
    <dbReference type="NCBI Taxonomy" id="400682"/>
    <lineage>
        <taxon>Eukaryota</taxon>
        <taxon>Metazoa</taxon>
        <taxon>Porifera</taxon>
        <taxon>Demospongiae</taxon>
        <taxon>Heteroscleromorpha</taxon>
        <taxon>Haplosclerida</taxon>
        <taxon>Niphatidae</taxon>
        <taxon>Amphimedon</taxon>
    </lineage>
</organism>
<reference evidence="3" key="2">
    <citation type="submission" date="2017-05" db="UniProtKB">
        <authorList>
            <consortium name="EnsemblMetazoa"/>
        </authorList>
    </citation>
    <scope>IDENTIFICATION</scope>
</reference>
<keyword evidence="1" id="KW-0812">Transmembrane</keyword>
<dbReference type="EnsemblMetazoa" id="XM_003386843.3">
    <property type="protein sequence ID" value="XP_003386891.1"/>
    <property type="gene ID" value="LOC100637166"/>
</dbReference>
<dbReference type="EnsemblMetazoa" id="Aqu2.1.30911_001">
    <property type="protein sequence ID" value="Aqu2.1.30911_001"/>
    <property type="gene ID" value="Aqu2.1.30911"/>
</dbReference>
<dbReference type="KEGG" id="aqu:100637166"/>
<proteinExistence type="predicted"/>
<evidence type="ECO:0000256" key="1">
    <source>
        <dbReference type="SAM" id="Phobius"/>
    </source>
</evidence>